<sequence>MTIQNPDEPITIDDVTTTAAISTPSNKSEGILGLYINYSWQAPTIKKIRSVVKNQLVVPNFYCPLSTFDDLNTIIWKSRNTLFKKWEHDTKKIKNLYCRLKAQLSLSQLKYSLCFYTVVAYVLLFL</sequence>
<organism evidence="1">
    <name type="scientific">Rhizophagus irregularis (strain DAOM 181602 / DAOM 197198 / MUCL 43194)</name>
    <name type="common">Arbuscular mycorrhizal fungus</name>
    <name type="synonym">Glomus intraradices</name>
    <dbReference type="NCBI Taxonomy" id="747089"/>
    <lineage>
        <taxon>Eukaryota</taxon>
        <taxon>Fungi</taxon>
        <taxon>Fungi incertae sedis</taxon>
        <taxon>Mucoromycota</taxon>
        <taxon>Glomeromycotina</taxon>
        <taxon>Glomeromycetes</taxon>
        <taxon>Glomerales</taxon>
        <taxon>Glomeraceae</taxon>
        <taxon>Rhizophagus</taxon>
    </lineage>
</organism>
<proteinExistence type="predicted"/>
<accession>U9TBK2</accession>
<reference evidence="1" key="1">
    <citation type="submission" date="2013-07" db="EMBL/GenBank/DDBJ databases">
        <title>The genome of an arbuscular mycorrhizal fungus provides insights into the evolution of the oldest plant symbiosis.</title>
        <authorList>
            <consortium name="DOE Joint Genome Institute"/>
            <person name="Tisserant E."/>
            <person name="Malbreil M."/>
            <person name="Kuo A."/>
            <person name="Kohler A."/>
            <person name="Symeonidi A."/>
            <person name="Balestrini R."/>
            <person name="Charron P."/>
            <person name="Duensing N."/>
            <person name="Frei-dit-Frey N."/>
            <person name="Gianinazzi-Pearson V."/>
            <person name="Gilbert B."/>
            <person name="Handa Y."/>
            <person name="Hijri M."/>
            <person name="Kaul R."/>
            <person name="Kawaguchi M."/>
            <person name="Krajinski F."/>
            <person name="Lammers P."/>
            <person name="Lapierre D."/>
            <person name="Masclaux F.G."/>
            <person name="Murat C."/>
            <person name="Morin E."/>
            <person name="Ndikumana S."/>
            <person name="Pagni M."/>
            <person name="Petitpierre D."/>
            <person name="Requena N."/>
            <person name="Rosikiewicz P."/>
            <person name="Riley R."/>
            <person name="Saito K."/>
            <person name="San Clemente H."/>
            <person name="Shapiro H."/>
            <person name="van Tuinen D."/>
            <person name="Becard G."/>
            <person name="Bonfante P."/>
            <person name="Paszkowski U."/>
            <person name="Shachar-Hill Y."/>
            <person name="Young J.P."/>
            <person name="Sanders I.R."/>
            <person name="Henrissat B."/>
            <person name="Rensing S.A."/>
            <person name="Grigoriev I.V."/>
            <person name="Corradi N."/>
            <person name="Roux C."/>
            <person name="Martin F."/>
        </authorList>
    </citation>
    <scope>NUCLEOTIDE SEQUENCE</scope>
    <source>
        <strain evidence="1">DAOM 197198</strain>
    </source>
</reference>
<gene>
    <name evidence="1" type="ORF">GLOINDRAFT_99714</name>
</gene>
<dbReference type="HOGENOM" id="CLU_1982748_0_0_1"/>
<dbReference type="EMBL" id="KI292966">
    <property type="protein sequence ID" value="ESA05490.1"/>
    <property type="molecule type" value="Genomic_DNA"/>
</dbReference>
<protein>
    <submittedName>
        <fullName evidence="1">Uncharacterized protein</fullName>
    </submittedName>
</protein>
<dbReference type="AlphaFoldDB" id="U9TBK2"/>
<evidence type="ECO:0000313" key="1">
    <source>
        <dbReference type="EMBL" id="ESA05490.1"/>
    </source>
</evidence>
<name>U9TBK2_RHIID</name>